<accession>A0A816QAP7</accession>
<evidence type="ECO:0000313" key="1">
    <source>
        <dbReference type="EMBL" id="CAF2057328.1"/>
    </source>
</evidence>
<gene>
    <name evidence="1" type="ORF">DARMORV10_C06P16100.1</name>
</gene>
<protein>
    <submittedName>
        <fullName evidence="1">(rape) hypothetical protein</fullName>
    </submittedName>
</protein>
<proteinExistence type="predicted"/>
<sequence length="120" mass="12623">MLFDSGSGGGPDLIVDDGGDATQVVILCETVSKPTPIVTGENPLQVNHLPTVKPVWWRWLLEGGGGGLCHGGGCRGDGCRSGGCGYVCGRREGGIVVVEVAIREEEVVVNTVEVKYVRSW</sequence>
<dbReference type="SUPFAM" id="SSF52283">
    <property type="entry name" value="Formate/glycerate dehydrogenase catalytic domain-like"/>
    <property type="match status" value="1"/>
</dbReference>
<reference evidence="1" key="1">
    <citation type="submission" date="2021-01" db="EMBL/GenBank/DDBJ databases">
        <authorList>
            <consortium name="Genoscope - CEA"/>
            <person name="William W."/>
        </authorList>
    </citation>
    <scope>NUCLEOTIDE SEQUENCE</scope>
</reference>
<dbReference type="AlphaFoldDB" id="A0A816QAP7"/>
<organism evidence="1">
    <name type="scientific">Brassica napus</name>
    <name type="common">Rape</name>
    <dbReference type="NCBI Taxonomy" id="3708"/>
    <lineage>
        <taxon>Eukaryota</taxon>
        <taxon>Viridiplantae</taxon>
        <taxon>Streptophyta</taxon>
        <taxon>Embryophyta</taxon>
        <taxon>Tracheophyta</taxon>
        <taxon>Spermatophyta</taxon>
        <taxon>Magnoliopsida</taxon>
        <taxon>eudicotyledons</taxon>
        <taxon>Gunneridae</taxon>
        <taxon>Pentapetalae</taxon>
        <taxon>rosids</taxon>
        <taxon>malvids</taxon>
        <taxon>Brassicales</taxon>
        <taxon>Brassicaceae</taxon>
        <taxon>Brassiceae</taxon>
        <taxon>Brassica</taxon>
    </lineage>
</organism>
<dbReference type="Proteomes" id="UP001295469">
    <property type="component" value="Chromosome C06"/>
</dbReference>
<dbReference type="EMBL" id="HG994370">
    <property type="protein sequence ID" value="CAF2057328.1"/>
    <property type="molecule type" value="Genomic_DNA"/>
</dbReference>
<name>A0A816QAP7_BRANA</name>